<dbReference type="EMBL" id="JAIXNE010000004">
    <property type="protein sequence ID" value="MCA6077231.1"/>
    <property type="molecule type" value="Genomic_DNA"/>
</dbReference>
<protein>
    <submittedName>
        <fullName evidence="4">DUF1028 domain-containing protein</fullName>
    </submittedName>
</protein>
<evidence type="ECO:0000313" key="2">
    <source>
        <dbReference type="EMBL" id="MCA6074926.1"/>
    </source>
</evidence>
<reference evidence="4" key="1">
    <citation type="submission" date="2021-09" db="EMBL/GenBank/DDBJ databases">
        <title>Fulvivirga sp. isolated from coastal sediment.</title>
        <authorList>
            <person name="Yu H."/>
        </authorList>
    </citation>
    <scope>NUCLEOTIDE SEQUENCE</scope>
    <source>
        <strain evidence="4">1062</strain>
    </source>
</reference>
<organism evidence="4 5">
    <name type="scientific">Fulvivirga sedimenti</name>
    <dbReference type="NCBI Taxonomy" id="2879465"/>
    <lineage>
        <taxon>Bacteria</taxon>
        <taxon>Pseudomonadati</taxon>
        <taxon>Bacteroidota</taxon>
        <taxon>Cytophagia</taxon>
        <taxon>Cytophagales</taxon>
        <taxon>Fulvivirgaceae</taxon>
        <taxon>Fulvivirga</taxon>
    </lineage>
</organism>
<gene>
    <name evidence="2" type="ORF">LDX50_08600</name>
    <name evidence="3" type="ORF">LDX50_14570</name>
    <name evidence="4" type="ORF">LDX50_20290</name>
</gene>
<feature type="signal peptide" evidence="1">
    <location>
        <begin position="1"/>
        <end position="18"/>
    </location>
</feature>
<proteinExistence type="predicted"/>
<dbReference type="Pfam" id="PF06267">
    <property type="entry name" value="DUF1028"/>
    <property type="match status" value="1"/>
</dbReference>
<dbReference type="SUPFAM" id="SSF56235">
    <property type="entry name" value="N-terminal nucleophile aminohydrolases (Ntn hydrolases)"/>
    <property type="match status" value="1"/>
</dbReference>
<dbReference type="InterPro" id="IPR029055">
    <property type="entry name" value="Ntn_hydrolases_N"/>
</dbReference>
<dbReference type="Proteomes" id="UP001139409">
    <property type="component" value="Unassembled WGS sequence"/>
</dbReference>
<feature type="chain" id="PRO_5041114883" evidence="1">
    <location>
        <begin position="19"/>
        <end position="327"/>
    </location>
</feature>
<evidence type="ECO:0000313" key="3">
    <source>
        <dbReference type="EMBL" id="MCA6076103.1"/>
    </source>
</evidence>
<evidence type="ECO:0000313" key="5">
    <source>
        <dbReference type="Proteomes" id="UP001139409"/>
    </source>
</evidence>
<dbReference type="Pfam" id="PF13432">
    <property type="entry name" value="TPR_16"/>
    <property type="match status" value="1"/>
</dbReference>
<dbReference type="PANTHER" id="PTHR39328">
    <property type="entry name" value="BLL2871 PROTEIN"/>
    <property type="match status" value="1"/>
</dbReference>
<dbReference type="AlphaFoldDB" id="A0A9X1HSZ4"/>
<keyword evidence="5" id="KW-1185">Reference proteome</keyword>
<dbReference type="EMBL" id="JAIXNE010000002">
    <property type="protein sequence ID" value="MCA6074926.1"/>
    <property type="molecule type" value="Genomic_DNA"/>
</dbReference>
<dbReference type="PANTHER" id="PTHR39328:SF1">
    <property type="entry name" value="BLL2871 PROTEIN"/>
    <property type="match status" value="1"/>
</dbReference>
<dbReference type="Gene3D" id="1.25.40.10">
    <property type="entry name" value="Tetratricopeptide repeat domain"/>
    <property type="match status" value="1"/>
</dbReference>
<dbReference type="Gene3D" id="3.60.20.10">
    <property type="entry name" value="Glutamine Phosphoribosylpyrophosphate, subunit 1, domain 1"/>
    <property type="match status" value="1"/>
</dbReference>
<sequence length="327" mass="35851">MKRYLIFLFSLVSLSVNGQVFKSSEPLAHTFSIVARDSETGEMAVGVQSHWFSVGTAVSWAKAGVGAIATQSFTNISFGPRGLELLEEGKTAQQTLDILLSDDDGRDFRQVAIVDANGNVAVHTGVKCISEAGMRTGEGYSVQANMMLTDEVWDAMAEDFEKSKGMPLAERVVSALKAAQKAGGDIRGKQSAALLVVSGDKNVKPWEDPQIDLRVDDAEEPLVELDRLLRVYRAYEHMSAGDLALEVNDMDKALSEYGAAQKMFPDNLEMKYWTAVALANNGDLEKALPMFREVFKGDKNWKELTRRLPASGLLQVGEDQLKAILKQ</sequence>
<evidence type="ECO:0000256" key="1">
    <source>
        <dbReference type="SAM" id="SignalP"/>
    </source>
</evidence>
<comment type="caution">
    <text evidence="4">The sequence shown here is derived from an EMBL/GenBank/DDBJ whole genome shotgun (WGS) entry which is preliminary data.</text>
</comment>
<keyword evidence="1" id="KW-0732">Signal</keyword>
<accession>A0A9X1HSZ4</accession>
<dbReference type="InterPro" id="IPR011990">
    <property type="entry name" value="TPR-like_helical_dom_sf"/>
</dbReference>
<dbReference type="RefSeq" id="WP_225698035.1">
    <property type="nucleotide sequence ID" value="NZ_JAIXNE010000002.1"/>
</dbReference>
<dbReference type="EMBL" id="JAIXNE010000003">
    <property type="protein sequence ID" value="MCA6076103.1"/>
    <property type="molecule type" value="Genomic_DNA"/>
</dbReference>
<name>A0A9X1HSZ4_9BACT</name>
<dbReference type="InterPro" id="IPR010430">
    <property type="entry name" value="DUF1028"/>
</dbReference>
<dbReference type="SUPFAM" id="SSF48452">
    <property type="entry name" value="TPR-like"/>
    <property type="match status" value="1"/>
</dbReference>
<evidence type="ECO:0000313" key="4">
    <source>
        <dbReference type="EMBL" id="MCA6077231.1"/>
    </source>
</evidence>